<evidence type="ECO:0000313" key="6">
    <source>
        <dbReference type="Proteomes" id="UP000184245"/>
    </source>
</evidence>
<gene>
    <name evidence="5" type="ORF">SAMN02745158_00842</name>
</gene>
<keyword evidence="3" id="KW-0560">Oxidoreductase</keyword>
<dbReference type="Pfam" id="PF08240">
    <property type="entry name" value="ADH_N"/>
    <property type="match status" value="1"/>
</dbReference>
<evidence type="ECO:0000259" key="4">
    <source>
        <dbReference type="SMART" id="SM00829"/>
    </source>
</evidence>
<dbReference type="InterPro" id="IPR036291">
    <property type="entry name" value="NAD(P)-bd_dom_sf"/>
</dbReference>
<sequence>MCIMFRGTGCGYYGGMDMAKMRQLWFVAENKVEVLEVDIPPVLPRQVKIKIAYAALCATDVHQVTMGVLDAKPPMALGHEASGIIEEVSPEAAAAGYQVGDKVALYPVTSCGICEQCKKGMPQYCVHSQTTGAFAEYVVTDISAVFKIPKDADLMHYSLVEPANCTVRALDLAPIRHGATVAIAGVGGIGSIMLNMILLSGASKVTAIDPVEDKRNMALDMGALHVIDPFHEDVEARAMEITGGEGFDMVFEFSGSPKAAETPLKILAKCGTAVYFAVFPPTFEMPLNLYDLYRKEGRIQTVFTTTSIMNRTINLIPRMQLDKIIGKVMPLREGAEAFALFHKSIYPKILLDCSN</sequence>
<dbReference type="PANTHER" id="PTHR43401:SF2">
    <property type="entry name" value="L-THREONINE 3-DEHYDROGENASE"/>
    <property type="match status" value="1"/>
</dbReference>
<dbReference type="EMBL" id="FQVI01000002">
    <property type="protein sequence ID" value="SHE54280.1"/>
    <property type="molecule type" value="Genomic_DNA"/>
</dbReference>
<dbReference type="Proteomes" id="UP000184245">
    <property type="component" value="Unassembled WGS sequence"/>
</dbReference>
<dbReference type="InterPro" id="IPR011032">
    <property type="entry name" value="GroES-like_sf"/>
</dbReference>
<reference evidence="5 6" key="1">
    <citation type="submission" date="2016-11" db="EMBL/GenBank/DDBJ databases">
        <authorList>
            <person name="Jaros S."/>
            <person name="Januszkiewicz K."/>
            <person name="Wedrychowicz H."/>
        </authorList>
    </citation>
    <scope>NUCLEOTIDE SEQUENCE [LARGE SCALE GENOMIC DNA]</scope>
    <source>
        <strain evidence="5 6">DSM 17459</strain>
    </source>
</reference>
<dbReference type="InterPro" id="IPR050129">
    <property type="entry name" value="Zn_alcohol_dh"/>
</dbReference>
<proteinExistence type="predicted"/>
<accession>A0A1M4UCJ9</accession>
<evidence type="ECO:0000256" key="1">
    <source>
        <dbReference type="ARBA" id="ARBA00022723"/>
    </source>
</evidence>
<keyword evidence="2" id="KW-0862">Zinc</keyword>
<evidence type="ECO:0000256" key="3">
    <source>
        <dbReference type="ARBA" id="ARBA00023002"/>
    </source>
</evidence>
<dbReference type="SMART" id="SM00829">
    <property type="entry name" value="PKS_ER"/>
    <property type="match status" value="1"/>
</dbReference>
<feature type="domain" description="Enoyl reductase (ER)" evidence="4">
    <location>
        <begin position="28"/>
        <end position="351"/>
    </location>
</feature>
<dbReference type="GO" id="GO:0046872">
    <property type="term" value="F:metal ion binding"/>
    <property type="evidence" value="ECO:0007669"/>
    <property type="project" value="UniProtKB-KW"/>
</dbReference>
<dbReference type="STRING" id="1122155.SAMN02745158_00842"/>
<evidence type="ECO:0000313" key="5">
    <source>
        <dbReference type="EMBL" id="SHE54280.1"/>
    </source>
</evidence>
<dbReference type="AlphaFoldDB" id="A0A1M4UCJ9"/>
<dbReference type="GO" id="GO:0016491">
    <property type="term" value="F:oxidoreductase activity"/>
    <property type="evidence" value="ECO:0007669"/>
    <property type="project" value="UniProtKB-KW"/>
</dbReference>
<dbReference type="Gene3D" id="3.40.50.720">
    <property type="entry name" value="NAD(P)-binding Rossmann-like Domain"/>
    <property type="match status" value="1"/>
</dbReference>
<dbReference type="SUPFAM" id="SSF51735">
    <property type="entry name" value="NAD(P)-binding Rossmann-fold domains"/>
    <property type="match status" value="1"/>
</dbReference>
<evidence type="ECO:0000256" key="2">
    <source>
        <dbReference type="ARBA" id="ARBA00022833"/>
    </source>
</evidence>
<dbReference type="SUPFAM" id="SSF50129">
    <property type="entry name" value="GroES-like"/>
    <property type="match status" value="1"/>
</dbReference>
<keyword evidence="1" id="KW-0479">Metal-binding</keyword>
<dbReference type="Gene3D" id="3.90.180.10">
    <property type="entry name" value="Medium-chain alcohol dehydrogenases, catalytic domain"/>
    <property type="match status" value="1"/>
</dbReference>
<dbReference type="PANTHER" id="PTHR43401">
    <property type="entry name" value="L-THREONINE 3-DEHYDROGENASE"/>
    <property type="match status" value="1"/>
</dbReference>
<organism evidence="5 6">
    <name type="scientific">Lactonifactor longoviformis DSM 17459</name>
    <dbReference type="NCBI Taxonomy" id="1122155"/>
    <lineage>
        <taxon>Bacteria</taxon>
        <taxon>Bacillati</taxon>
        <taxon>Bacillota</taxon>
        <taxon>Clostridia</taxon>
        <taxon>Eubacteriales</taxon>
        <taxon>Clostridiaceae</taxon>
        <taxon>Lactonifactor</taxon>
    </lineage>
</organism>
<dbReference type="InterPro" id="IPR013149">
    <property type="entry name" value="ADH-like_C"/>
</dbReference>
<dbReference type="InterPro" id="IPR020843">
    <property type="entry name" value="ER"/>
</dbReference>
<protein>
    <submittedName>
        <fullName evidence="5">(R,R)-butanediol dehydrogenase / meso-butanediol dehydrogenase / diacetyl reductase</fullName>
    </submittedName>
</protein>
<dbReference type="InterPro" id="IPR013154">
    <property type="entry name" value="ADH-like_N"/>
</dbReference>
<name>A0A1M4UCJ9_9CLOT</name>
<dbReference type="Pfam" id="PF00107">
    <property type="entry name" value="ADH_zinc_N"/>
    <property type="match status" value="1"/>
</dbReference>
<keyword evidence="6" id="KW-1185">Reference proteome</keyword>